<sequence length="1051" mass="120557">MEMSEVKQESNSRMISRPNKRNSQQKKFYSKYSTRLSQNPSNKGTHGRRGPGLYRSTVNESSLEQTNMSLNLLHKRLFKFKPSLTPGLGTRRVISTNPRQDTNLKFSMEPRLGDEAFTEWINAVRRMARIGDGLPSAIRSRVWSTLADRQLAKQHVDWDHETKMAFNEPSNQDDDRLGEQIVKDLHRTGCEQFGSDSDRASLKRVLLAYARWNKRVGYCQGFNVIAAGVLDVTGRDEKKAFKIMVYLIDYVLPESYFAQNLQALSVDIAVFRQLLQSRIPELANHLDHLQFKAALEIDCQLTGRELSTYKQDILSGKNHGAYEPPLMNVYIIQWFLTLFATCLASDAVLRVWDSILLEGSEVILRTAIVIMDFLKSRLLKLKSADQFYATMSNLMSQFSEGRIVSSQELLFEIYELAPFPYPGLKELREKFMYNIAPLVLTKHLTMNSLHNNTNDDQSLSNNNGKKMGKFNLLKYFPSNFKTSKSLQSDNDYKGLTKLKNEKYLNETTRSPKTIKDEYIKEKQSSHCVQNTDKRRLSTTELDEEECMGDNYQEISLTMDVDSEIGTFSRKQTQNYDKVNGQTSNTHSKEAHNKSMKRFSNDQIKRTVKCFSVFWPDKPNNINSRFSNQSYVTESSSVKSLRYSVDDTLLRNVFRLRSIQNSPLKDGRVKANSDISQIGPGAVSDAPDLTPMHKTSSADQARMTRNLNQLESHYKKQQTRQRSTIIVLPTNILKSVYYQTNMIEVLPQRKYTPTKSLSFRLSNANNHCPVKSISFDSYDTLENCCENNLSEIDDKNNYNNSSLDILNKEINDTLNDSPTISIHQKLIGAVKSWQENADWSVTIDENDDLYKKVFLDELNRKELSIKRSNNTKLKLCELARFNSLEIRLPMKYSYSDGTLNGHTASNNPTDHIDYDVNSTNSSTYKNIYDSNIIYSKKTINELILMNMIKQYNQLKEDNNMYNSKESKITPTQSSVVVSHEAISLNDADTSSCYTSVSRNVPKKLPWQEAAYSFAHNCRLNKLITSKQTCELFPVKTSLTQSRREFGAKFGIY</sequence>
<feature type="region of interest" description="Disordered" evidence="1">
    <location>
        <begin position="1"/>
        <end position="55"/>
    </location>
</feature>
<dbReference type="Proteomes" id="UP000008854">
    <property type="component" value="Unassembled WGS sequence"/>
</dbReference>
<evidence type="ECO:0000313" key="3">
    <source>
        <dbReference type="Proteomes" id="UP000008854"/>
    </source>
</evidence>
<dbReference type="InterPro" id="IPR035969">
    <property type="entry name" value="Rab-GAP_TBC_sf"/>
</dbReference>
<dbReference type="Gene3D" id="1.10.472.80">
    <property type="entry name" value="Ypt/Rab-GAP domain of gyp1p, domain 3"/>
    <property type="match status" value="1"/>
</dbReference>
<accession>A0A3Q0KF20</accession>
<dbReference type="AlphaFoldDB" id="A0A3Q0KF20"/>
<dbReference type="KEGG" id="smm:Smp_042770"/>
<protein>
    <submittedName>
        <fullName evidence="4">Rab-GAP TBC domain-containing protein</fullName>
    </submittedName>
</protein>
<dbReference type="OrthoDB" id="289721at2759"/>
<dbReference type="PANTHER" id="PTHR13399">
    <property type="entry name" value="TRANSLOCON-ASSOCIATED PROTEIN TRAP , GAMMA SUBUNIT"/>
    <property type="match status" value="1"/>
</dbReference>
<proteinExistence type="predicted"/>
<dbReference type="Gene3D" id="1.10.8.270">
    <property type="entry name" value="putative rabgap domain of human tbc1 domain family member 14 like domains"/>
    <property type="match status" value="1"/>
</dbReference>
<reference evidence="4" key="2">
    <citation type="submission" date="2018-12" db="UniProtKB">
        <authorList>
            <consortium name="WormBaseParasite"/>
        </authorList>
    </citation>
    <scope>IDENTIFICATION</scope>
    <source>
        <strain evidence="4">Puerto Rican</strain>
    </source>
</reference>
<evidence type="ECO:0000259" key="2">
    <source>
        <dbReference type="PROSITE" id="PS50086"/>
    </source>
</evidence>
<dbReference type="SUPFAM" id="SSF47923">
    <property type="entry name" value="Ypt/Rab-GAP domain of gyp1p"/>
    <property type="match status" value="2"/>
</dbReference>
<dbReference type="Pfam" id="PF00566">
    <property type="entry name" value="RabGAP-TBC"/>
    <property type="match status" value="1"/>
</dbReference>
<dbReference type="WBParaSite" id="Smp_042770.1">
    <property type="protein sequence ID" value="Smp_042770.1"/>
    <property type="gene ID" value="Smp_042770"/>
</dbReference>
<dbReference type="InParanoid" id="A0A3Q0KF20"/>
<dbReference type="CTD" id="8347844"/>
<dbReference type="InterPro" id="IPR000195">
    <property type="entry name" value="Rab-GAP-TBC_dom"/>
</dbReference>
<evidence type="ECO:0000256" key="1">
    <source>
        <dbReference type="SAM" id="MobiDB-lite"/>
    </source>
</evidence>
<evidence type="ECO:0000313" key="4">
    <source>
        <dbReference type="WBParaSite" id="Smp_042770.1"/>
    </source>
</evidence>
<dbReference type="SMART" id="SM00164">
    <property type="entry name" value="TBC"/>
    <property type="match status" value="1"/>
</dbReference>
<dbReference type="GeneID" id="8347844"/>
<dbReference type="Pfam" id="PF23436">
    <property type="entry name" value="RabGap-TBC_2"/>
    <property type="match status" value="1"/>
</dbReference>
<dbReference type="GO" id="GO:0005783">
    <property type="term" value="C:endoplasmic reticulum"/>
    <property type="evidence" value="ECO:0007669"/>
    <property type="project" value="TreeGrafter"/>
</dbReference>
<feature type="region of interest" description="Disordered" evidence="1">
    <location>
        <begin position="665"/>
        <end position="699"/>
    </location>
</feature>
<dbReference type="RefSeq" id="XP_018651942.1">
    <property type="nucleotide sequence ID" value="XM_018796841.1"/>
</dbReference>
<keyword evidence="3" id="KW-1185">Reference proteome</keyword>
<feature type="compositionally biased region" description="Polar residues" evidence="1">
    <location>
        <begin position="25"/>
        <end position="44"/>
    </location>
</feature>
<reference evidence="3" key="1">
    <citation type="journal article" date="2012" name="PLoS Negl. Trop. Dis.">
        <title>A systematically improved high quality genome and transcriptome of the human blood fluke Schistosoma mansoni.</title>
        <authorList>
            <person name="Protasio A.V."/>
            <person name="Tsai I.J."/>
            <person name="Babbage A."/>
            <person name="Nichol S."/>
            <person name="Hunt M."/>
            <person name="Aslett M.A."/>
            <person name="De Silva N."/>
            <person name="Velarde G.S."/>
            <person name="Anderson T.J."/>
            <person name="Clark R.C."/>
            <person name="Davidson C."/>
            <person name="Dillon G.P."/>
            <person name="Holroyd N.E."/>
            <person name="LoVerde P.T."/>
            <person name="Lloyd C."/>
            <person name="McQuillan J."/>
            <person name="Oliveira G."/>
            <person name="Otto T.D."/>
            <person name="Parker-Manuel S.J."/>
            <person name="Quail M.A."/>
            <person name="Wilson R.A."/>
            <person name="Zerlotini A."/>
            <person name="Dunne D.W."/>
            <person name="Berriman M."/>
        </authorList>
    </citation>
    <scope>NUCLEOTIDE SEQUENCE [LARGE SCALE GENOMIC DNA]</scope>
    <source>
        <strain evidence="3">Puerto Rican</strain>
    </source>
</reference>
<dbReference type="PANTHER" id="PTHR13399:SF4">
    <property type="entry name" value="TBC1 DOMAIN FAMILY MEMBER 30"/>
    <property type="match status" value="1"/>
</dbReference>
<feature type="compositionally biased region" description="Basic and acidic residues" evidence="1">
    <location>
        <begin position="1"/>
        <end position="10"/>
    </location>
</feature>
<name>A0A3Q0KF20_SCHMA</name>
<organism evidence="3 4">
    <name type="scientific">Schistosoma mansoni</name>
    <name type="common">Blood fluke</name>
    <dbReference type="NCBI Taxonomy" id="6183"/>
    <lineage>
        <taxon>Eukaryota</taxon>
        <taxon>Metazoa</taxon>
        <taxon>Spiralia</taxon>
        <taxon>Lophotrochozoa</taxon>
        <taxon>Platyhelminthes</taxon>
        <taxon>Trematoda</taxon>
        <taxon>Digenea</taxon>
        <taxon>Strigeidida</taxon>
        <taxon>Schistosomatoidea</taxon>
        <taxon>Schistosomatidae</taxon>
        <taxon>Schistosoma</taxon>
    </lineage>
</organism>
<dbReference type="PROSITE" id="PS50086">
    <property type="entry name" value="TBC_RABGAP"/>
    <property type="match status" value="1"/>
</dbReference>
<dbReference type="OMA" id="TEWINAV"/>
<feature type="domain" description="Rab-GAP TBC" evidence="2">
    <location>
        <begin position="133"/>
        <end position="359"/>
    </location>
</feature>
<dbReference type="STRING" id="6183.A0A3Q0KF20"/>